<protein>
    <submittedName>
        <fullName evidence="1">Uncharacterized protein</fullName>
    </submittedName>
</protein>
<dbReference type="Proteomes" id="UP000190827">
    <property type="component" value="Unassembled WGS sequence"/>
</dbReference>
<name>A0ABY1LI12_9MICO</name>
<gene>
    <name evidence="1" type="ORF">SAMN06295973_0679</name>
</gene>
<dbReference type="EMBL" id="FUZO01000001">
    <property type="protein sequence ID" value="SKC41058.1"/>
    <property type="molecule type" value="Genomic_DNA"/>
</dbReference>
<accession>A0ABY1LI12</accession>
<organism evidence="1 2">
    <name type="scientific">Plantibacter cousiniae</name>
    <name type="common">nom. nud.</name>
    <dbReference type="NCBI Taxonomy" id="199709"/>
    <lineage>
        <taxon>Bacteria</taxon>
        <taxon>Bacillati</taxon>
        <taxon>Actinomycetota</taxon>
        <taxon>Actinomycetes</taxon>
        <taxon>Micrococcales</taxon>
        <taxon>Microbacteriaceae</taxon>
        <taxon>Plantibacter</taxon>
    </lineage>
</organism>
<evidence type="ECO:0000313" key="1">
    <source>
        <dbReference type="EMBL" id="SKC41058.1"/>
    </source>
</evidence>
<sequence>MTDADIRPSAEGFVIDDQYDLWMFDDAPGPGPYPSFREAQQADALRMHLASGGSGD</sequence>
<proteinExistence type="predicted"/>
<keyword evidence="2" id="KW-1185">Reference proteome</keyword>
<evidence type="ECO:0000313" key="2">
    <source>
        <dbReference type="Proteomes" id="UP000190827"/>
    </source>
</evidence>
<dbReference type="RefSeq" id="WP_167374509.1">
    <property type="nucleotide sequence ID" value="NZ_FUZO01000001.1"/>
</dbReference>
<comment type="caution">
    <text evidence="1">The sequence shown here is derived from an EMBL/GenBank/DDBJ whole genome shotgun (WGS) entry which is preliminary data.</text>
</comment>
<reference evidence="1 2" key="1">
    <citation type="submission" date="2017-02" db="EMBL/GenBank/DDBJ databases">
        <authorList>
            <person name="Varghese N."/>
            <person name="Submissions S."/>
        </authorList>
    </citation>
    <scope>NUCLEOTIDE SEQUENCE [LARGE SCALE GENOMIC DNA]</scope>
    <source>
        <strain evidence="1 2">VKM Ac-1787</strain>
    </source>
</reference>